<evidence type="ECO:0000259" key="1">
    <source>
        <dbReference type="Pfam" id="PF14292"/>
    </source>
</evidence>
<proteinExistence type="predicted"/>
<dbReference type="OrthoDB" id="975117at2"/>
<dbReference type="AlphaFoldDB" id="A0A1H7WWZ7"/>
<dbReference type="Proteomes" id="UP000199450">
    <property type="component" value="Unassembled WGS sequence"/>
</dbReference>
<evidence type="ECO:0000313" key="3">
    <source>
        <dbReference type="EMBL" id="SEM26150.1"/>
    </source>
</evidence>
<name>A0A1H7WWZ7_9FLAO</name>
<dbReference type="InterPro" id="IPR032187">
    <property type="entry name" value="SusF/SusE-like_C"/>
</dbReference>
<dbReference type="Gene3D" id="2.60.40.3620">
    <property type="match status" value="2"/>
</dbReference>
<feature type="domain" description="Outer membrane protein SusF/SusE-like C-terminal" evidence="2">
    <location>
        <begin position="272"/>
        <end position="362"/>
    </location>
</feature>
<dbReference type="SUPFAM" id="SSF81296">
    <property type="entry name" value="E set domains"/>
    <property type="match status" value="1"/>
</dbReference>
<reference evidence="4" key="1">
    <citation type="submission" date="2016-10" db="EMBL/GenBank/DDBJ databases">
        <authorList>
            <person name="Varghese N."/>
            <person name="Submissions S."/>
        </authorList>
    </citation>
    <scope>NUCLEOTIDE SEQUENCE [LARGE SCALE GENOMIC DNA]</scope>
    <source>
        <strain evidence="4">DSM 17453</strain>
    </source>
</reference>
<organism evidence="3 4">
    <name type="scientific">Chryseobacterium taichungense</name>
    <dbReference type="NCBI Taxonomy" id="295069"/>
    <lineage>
        <taxon>Bacteria</taxon>
        <taxon>Pseudomonadati</taxon>
        <taxon>Bacteroidota</taxon>
        <taxon>Flavobacteriia</taxon>
        <taxon>Flavobacteriales</taxon>
        <taxon>Weeksellaceae</taxon>
        <taxon>Chryseobacterium group</taxon>
        <taxon>Chryseobacterium</taxon>
    </lineage>
</organism>
<evidence type="ECO:0000313" key="4">
    <source>
        <dbReference type="Proteomes" id="UP000199450"/>
    </source>
</evidence>
<dbReference type="Pfam" id="PF14292">
    <property type="entry name" value="SusE"/>
    <property type="match status" value="1"/>
</dbReference>
<sequence length="369" mass="39940">MKHLFKIFTLLVITFFITSCEKDEDQAVLQNPSASSLKADKTTLVLIKDNESQTAITFDWSNPDYGVAVAQKNQLQIAVKGTNFANPKNVDLADGAKKVSYTVADFNNMMLDAGLAPNIATDIEVRLSSKLGSYNPVNSNVLTINVQPYMTAYPSFYIVGDASAVGWDAGTAQLLYKKDNLSTIYTYLENGKSFRFLGQQDWGPLNYSLDVAGMNAGNRYFKTWSTNLSPSTPENIQFTGASGMYKVQIDADATVKSITVSASPVNTWNPANVYLVGTVNGWNAGTAIPMTSLGNGKFEYTVALPAASEFKFLGQQSWGDLDWGNITADGNTGYLGPKGSNGNIKFDGTGGSYKISVDVKLGVYKIQPL</sequence>
<feature type="domain" description="SusE outer membrane protein" evidence="1">
    <location>
        <begin position="22"/>
        <end position="127"/>
    </location>
</feature>
<dbReference type="Pfam" id="PF16411">
    <property type="entry name" value="SusF_SusE"/>
    <property type="match status" value="1"/>
</dbReference>
<evidence type="ECO:0000259" key="2">
    <source>
        <dbReference type="Pfam" id="PF16411"/>
    </source>
</evidence>
<gene>
    <name evidence="3" type="ORF">SAMN05421856_10259</name>
</gene>
<dbReference type="InterPro" id="IPR014756">
    <property type="entry name" value="Ig_E-set"/>
</dbReference>
<dbReference type="RefSeq" id="WP_089998611.1">
    <property type="nucleotide sequence ID" value="NZ_FOBV01000002.1"/>
</dbReference>
<dbReference type="InterPro" id="IPR025970">
    <property type="entry name" value="SusE"/>
</dbReference>
<dbReference type="STRING" id="295069.SAMN05421856_10259"/>
<dbReference type="EMBL" id="FOBV01000002">
    <property type="protein sequence ID" value="SEM26150.1"/>
    <property type="molecule type" value="Genomic_DNA"/>
</dbReference>
<keyword evidence="4" id="KW-1185">Reference proteome</keyword>
<dbReference type="PROSITE" id="PS51257">
    <property type="entry name" value="PROKAR_LIPOPROTEIN"/>
    <property type="match status" value="1"/>
</dbReference>
<accession>A0A1H7WWZ7</accession>
<protein>
    <submittedName>
        <fullName evidence="3">Uncharacterized protein</fullName>
    </submittedName>
</protein>